<organism evidence="1 2">
    <name type="scientific">Macrostomum lignano</name>
    <dbReference type="NCBI Taxonomy" id="282301"/>
    <lineage>
        <taxon>Eukaryota</taxon>
        <taxon>Metazoa</taxon>
        <taxon>Spiralia</taxon>
        <taxon>Lophotrochozoa</taxon>
        <taxon>Platyhelminthes</taxon>
        <taxon>Rhabditophora</taxon>
        <taxon>Macrostomorpha</taxon>
        <taxon>Macrostomida</taxon>
        <taxon>Macrostomidae</taxon>
        <taxon>Macrostomum</taxon>
    </lineage>
</organism>
<protein>
    <submittedName>
        <fullName evidence="2">DRBM domain-containing protein</fullName>
    </submittedName>
</protein>
<dbReference type="WBParaSite" id="maker-uti_cns_0008136-snap-gene-0.5-mRNA-1">
    <property type="protein sequence ID" value="maker-uti_cns_0008136-snap-gene-0.5-mRNA-1"/>
    <property type="gene ID" value="maker-uti_cns_0008136-snap-gene-0.5"/>
</dbReference>
<reference evidence="2" key="1">
    <citation type="submission" date="2016-11" db="UniProtKB">
        <authorList>
            <consortium name="WormBaseParasite"/>
        </authorList>
    </citation>
    <scope>IDENTIFICATION</scope>
</reference>
<name>A0A1I8HW22_9PLAT</name>
<accession>A0A1I8HW22</accession>
<dbReference type="Proteomes" id="UP000095280">
    <property type="component" value="Unplaced"/>
</dbReference>
<dbReference type="AlphaFoldDB" id="A0A1I8HW22"/>
<evidence type="ECO:0000313" key="2">
    <source>
        <dbReference type="WBParaSite" id="maker-uti_cns_0008136-snap-gene-0.5-mRNA-1"/>
    </source>
</evidence>
<evidence type="ECO:0000313" key="1">
    <source>
        <dbReference type="Proteomes" id="UP000095280"/>
    </source>
</evidence>
<proteinExistence type="predicted"/>
<sequence>QFQLLEELCARNGLGSPSYQVQSQELLEPSTGRRAAGFLAGGSHGGAIPPRQFSAFRFTQTTEEARSAAAEAALMQLYQLPAAGGIGGIGGLAFPADPSQAAFLADLRPCNFSGRHIRLGFGSLQLLFYIVYLNAVFGTVRVPHPAGGPRRILQSILPVSSASPAAAAAATTTFLLLW</sequence>
<keyword evidence="1" id="KW-1185">Reference proteome</keyword>